<proteinExistence type="predicted"/>
<dbReference type="AlphaFoldDB" id="A0A4Q9NI32"/>
<accession>A0A4Q9NI32</accession>
<reference evidence="1 2" key="1">
    <citation type="submission" date="2019-01" db="EMBL/GenBank/DDBJ databases">
        <title>Draft genome sequences of three monokaryotic isolates of the white-rot basidiomycete fungus Dichomitus squalens.</title>
        <authorList>
            <consortium name="DOE Joint Genome Institute"/>
            <person name="Lopez S.C."/>
            <person name="Andreopoulos B."/>
            <person name="Pangilinan J."/>
            <person name="Lipzen A."/>
            <person name="Riley R."/>
            <person name="Ahrendt S."/>
            <person name="Ng V."/>
            <person name="Barry K."/>
            <person name="Daum C."/>
            <person name="Grigoriev I.V."/>
            <person name="Hilden K.S."/>
            <person name="Makela M.R."/>
            <person name="de Vries R.P."/>
        </authorList>
    </citation>
    <scope>NUCLEOTIDE SEQUENCE [LARGE SCALE GENOMIC DNA]</scope>
    <source>
        <strain evidence="1 2">CBS 464.89</strain>
    </source>
</reference>
<protein>
    <submittedName>
        <fullName evidence="1">Uncharacterized protein</fullName>
    </submittedName>
</protein>
<evidence type="ECO:0000313" key="2">
    <source>
        <dbReference type="Proteomes" id="UP000292082"/>
    </source>
</evidence>
<dbReference type="EMBL" id="ML145242">
    <property type="protein sequence ID" value="TBU52643.1"/>
    <property type="molecule type" value="Genomic_DNA"/>
</dbReference>
<sequence length="186" mass="20506">MAMLVTFCQSSHGSWSPCAVKKTMITTMDRPDLRRGKDWMTLHPRGVGITMRTGVLRRDGPLTGCHEVSYWVPFQWDHPEAEGHGPRWDTVGAAHIYKCSFDVIGLDEDTYEVKDYAQILSLNAIGDPTTIAFQDHGVNYDRGGDPAKGSSSKQGEDWGTDVSKLSSRELSRIHVLAGVLRESGAG</sequence>
<gene>
    <name evidence="1" type="ORF">BD310DRAFT_909972</name>
</gene>
<dbReference type="Proteomes" id="UP000292082">
    <property type="component" value="Unassembled WGS sequence"/>
</dbReference>
<evidence type="ECO:0000313" key="1">
    <source>
        <dbReference type="EMBL" id="TBU52643.1"/>
    </source>
</evidence>
<organism evidence="1 2">
    <name type="scientific">Dichomitus squalens</name>
    <dbReference type="NCBI Taxonomy" id="114155"/>
    <lineage>
        <taxon>Eukaryota</taxon>
        <taxon>Fungi</taxon>
        <taxon>Dikarya</taxon>
        <taxon>Basidiomycota</taxon>
        <taxon>Agaricomycotina</taxon>
        <taxon>Agaricomycetes</taxon>
        <taxon>Polyporales</taxon>
        <taxon>Polyporaceae</taxon>
        <taxon>Dichomitus</taxon>
    </lineage>
</organism>
<keyword evidence="2" id="KW-1185">Reference proteome</keyword>
<name>A0A4Q9NI32_9APHY</name>